<sequence length="241" mass="28044">MMRENISVCMASYNGSSYIKEQIESILSQLIPGDELIIVDDTSTDNTLDIINMFKSEYIKVFRNKKNKGHVKTFENVLSLAKNDYICLADQDDIWIKGRLNRLLETIKEKEVLLVASNFQVNNESVNNTEFLRLESGNSNRNLGNILRIFKGRSAYYGCTMMLNKKLLKYVLPFPTYIEAHDLWIAISANILSSIYHLDDNTLIYRVHDNNSSLKKRNIRQKLKARYYFCKNILLILKRII</sequence>
<gene>
    <name evidence="2" type="ORF">D1631_06990</name>
</gene>
<evidence type="ECO:0000313" key="3">
    <source>
        <dbReference type="Proteomes" id="UP000278775"/>
    </source>
</evidence>
<dbReference type="PANTHER" id="PTHR43685">
    <property type="entry name" value="GLYCOSYLTRANSFERASE"/>
    <property type="match status" value="1"/>
</dbReference>
<dbReference type="CDD" id="cd04196">
    <property type="entry name" value="GT_2_like_d"/>
    <property type="match status" value="1"/>
</dbReference>
<dbReference type="AlphaFoldDB" id="A0A3M7THL6"/>
<dbReference type="Pfam" id="PF00535">
    <property type="entry name" value="Glycos_transf_2"/>
    <property type="match status" value="1"/>
</dbReference>
<organism evidence="2 3">
    <name type="scientific">Chryseobacterium nematophagum</name>
    <dbReference type="NCBI Taxonomy" id="2305228"/>
    <lineage>
        <taxon>Bacteria</taxon>
        <taxon>Pseudomonadati</taxon>
        <taxon>Bacteroidota</taxon>
        <taxon>Flavobacteriia</taxon>
        <taxon>Flavobacteriales</taxon>
        <taxon>Weeksellaceae</taxon>
        <taxon>Chryseobacterium group</taxon>
        <taxon>Chryseobacterium</taxon>
    </lineage>
</organism>
<comment type="caution">
    <text evidence="2">The sequence shown here is derived from an EMBL/GenBank/DDBJ whole genome shotgun (WGS) entry which is preliminary data.</text>
</comment>
<dbReference type="RefSeq" id="WP_122635815.1">
    <property type="nucleotide sequence ID" value="NZ_QWIU01000002.1"/>
</dbReference>
<evidence type="ECO:0000313" key="2">
    <source>
        <dbReference type="EMBL" id="RNA61690.1"/>
    </source>
</evidence>
<dbReference type="EMBL" id="QWIU01000002">
    <property type="protein sequence ID" value="RNA61690.1"/>
    <property type="molecule type" value="Genomic_DNA"/>
</dbReference>
<reference evidence="2 3" key="1">
    <citation type="submission" date="2018-08" db="EMBL/GenBank/DDBJ databases">
        <title>Chryseobacterium nematophagum: a novel matrix digesting pathogen of nematodes.</title>
        <authorList>
            <person name="Page A."/>
            <person name="Roberts M."/>
            <person name="Felix M.-A."/>
            <person name="Weir W."/>
        </authorList>
    </citation>
    <scope>NUCLEOTIDE SEQUENCE [LARGE SCALE GENOMIC DNA]</scope>
    <source>
        <strain evidence="2 3">JUb129</strain>
    </source>
</reference>
<accession>A0A3M7THL6</accession>
<evidence type="ECO:0000259" key="1">
    <source>
        <dbReference type="Pfam" id="PF00535"/>
    </source>
</evidence>
<feature type="domain" description="Glycosyltransferase 2-like" evidence="1">
    <location>
        <begin position="7"/>
        <end position="169"/>
    </location>
</feature>
<dbReference type="InterPro" id="IPR029044">
    <property type="entry name" value="Nucleotide-diphossugar_trans"/>
</dbReference>
<proteinExistence type="predicted"/>
<dbReference type="SUPFAM" id="SSF53448">
    <property type="entry name" value="Nucleotide-diphospho-sugar transferases"/>
    <property type="match status" value="1"/>
</dbReference>
<name>A0A3M7THL6_9FLAO</name>
<dbReference type="Gene3D" id="3.90.550.10">
    <property type="entry name" value="Spore Coat Polysaccharide Biosynthesis Protein SpsA, Chain A"/>
    <property type="match status" value="1"/>
</dbReference>
<dbReference type="InterPro" id="IPR001173">
    <property type="entry name" value="Glyco_trans_2-like"/>
</dbReference>
<dbReference type="InterPro" id="IPR050834">
    <property type="entry name" value="Glycosyltransf_2"/>
</dbReference>
<dbReference type="PANTHER" id="PTHR43685:SF11">
    <property type="entry name" value="GLYCOSYLTRANSFERASE TAGX-RELATED"/>
    <property type="match status" value="1"/>
</dbReference>
<dbReference type="Proteomes" id="UP000278775">
    <property type="component" value="Unassembled WGS sequence"/>
</dbReference>
<protein>
    <submittedName>
        <fullName evidence="2">Glycosyltransferase family 2 protein</fullName>
    </submittedName>
</protein>
<keyword evidence="2" id="KW-0808">Transferase</keyword>
<dbReference type="OrthoDB" id="9802649at2"/>
<dbReference type="GO" id="GO:0016740">
    <property type="term" value="F:transferase activity"/>
    <property type="evidence" value="ECO:0007669"/>
    <property type="project" value="UniProtKB-KW"/>
</dbReference>